<accession>A0ABM5JG26</accession>
<reference evidence="4" key="1">
    <citation type="journal article" date="2021" name="Elife">
        <title>Highly contiguous assemblies of 101 drosophilid genomes.</title>
        <authorList>
            <person name="Kim B.Y."/>
            <person name="Wang J.R."/>
            <person name="Miller D.E."/>
            <person name="Barmina O."/>
            <person name="Delaney E."/>
            <person name="Thompson A."/>
            <person name="Comeault A.A."/>
            <person name="Peede D."/>
            <person name="D'Agostino E.R."/>
            <person name="Pelaez J."/>
            <person name="Aguilar J.M."/>
            <person name="Haji D."/>
            <person name="Matsunaga T."/>
            <person name="Armstrong E.E."/>
            <person name="Zych M."/>
            <person name="Ogawa Y."/>
            <person name="Stamenkovic-Radak M."/>
            <person name="Jelic M."/>
            <person name="Veselinovic M.S."/>
            <person name="Tanaskovic M."/>
            <person name="Eric P."/>
            <person name="Gao J.J."/>
            <person name="Katoh T.K."/>
            <person name="Toda M.J."/>
            <person name="Watabe H."/>
            <person name="Watada M."/>
            <person name="Davis J.S."/>
            <person name="Moyle L.C."/>
            <person name="Manoli G."/>
            <person name="Bertolini E."/>
            <person name="Kostal V."/>
            <person name="Hawley R.S."/>
            <person name="Takahashi A."/>
            <person name="Jones C.D."/>
            <person name="Price D.K."/>
            <person name="Whiteman N."/>
            <person name="Kopp A."/>
            <person name="Matute D.R."/>
            <person name="Petrov D.A."/>
        </authorList>
    </citation>
    <scope>NUCLEOTIDE SEQUENCE [LARGE SCALE GENOMIC DNA]</scope>
</reference>
<dbReference type="RefSeq" id="XP_044317760.1">
    <property type="nucleotide sequence ID" value="XM_044461825.1"/>
</dbReference>
<dbReference type="EnsemblMetazoa" id="XM_044461825.1">
    <property type="protein sequence ID" value="XP_044317760.1"/>
    <property type="gene ID" value="LOC123038132"/>
</dbReference>
<name>A0ABM5JG26_DRORH</name>
<protein>
    <recommendedName>
        <fullName evidence="2">SAP domain-containing protein</fullName>
    </recommendedName>
</protein>
<dbReference type="InterPro" id="IPR003034">
    <property type="entry name" value="SAP_dom"/>
</dbReference>
<evidence type="ECO:0000313" key="4">
    <source>
        <dbReference type="Proteomes" id="UP001652680"/>
    </source>
</evidence>
<evidence type="ECO:0000256" key="1">
    <source>
        <dbReference type="SAM" id="MobiDB-lite"/>
    </source>
</evidence>
<dbReference type="GeneID" id="123038132"/>
<organism evidence="3 4">
    <name type="scientific">Drosophila rhopaloa</name>
    <name type="common">Fruit fly</name>
    <dbReference type="NCBI Taxonomy" id="1041015"/>
    <lineage>
        <taxon>Eukaryota</taxon>
        <taxon>Metazoa</taxon>
        <taxon>Ecdysozoa</taxon>
        <taxon>Arthropoda</taxon>
        <taxon>Hexapoda</taxon>
        <taxon>Insecta</taxon>
        <taxon>Pterygota</taxon>
        <taxon>Neoptera</taxon>
        <taxon>Endopterygota</taxon>
        <taxon>Diptera</taxon>
        <taxon>Brachycera</taxon>
        <taxon>Muscomorpha</taxon>
        <taxon>Ephydroidea</taxon>
        <taxon>Drosophilidae</taxon>
        <taxon>Drosophila</taxon>
        <taxon>Sophophora</taxon>
    </lineage>
</organism>
<dbReference type="Pfam" id="PF02037">
    <property type="entry name" value="SAP"/>
    <property type="match status" value="1"/>
</dbReference>
<proteinExistence type="predicted"/>
<feature type="compositionally biased region" description="Low complexity" evidence="1">
    <location>
        <begin position="119"/>
        <end position="157"/>
    </location>
</feature>
<dbReference type="SUPFAM" id="SSF68906">
    <property type="entry name" value="SAP domain"/>
    <property type="match status" value="1"/>
</dbReference>
<evidence type="ECO:0000259" key="2">
    <source>
        <dbReference type="PROSITE" id="PS50800"/>
    </source>
</evidence>
<dbReference type="Gene3D" id="1.10.720.30">
    <property type="entry name" value="SAP domain"/>
    <property type="match status" value="1"/>
</dbReference>
<dbReference type="InterPro" id="IPR036361">
    <property type="entry name" value="SAP_dom_sf"/>
</dbReference>
<dbReference type="Proteomes" id="UP001652680">
    <property type="component" value="Unassembled WGS sequence"/>
</dbReference>
<feature type="region of interest" description="Disordered" evidence="1">
    <location>
        <begin position="118"/>
        <end position="157"/>
    </location>
</feature>
<reference evidence="3" key="2">
    <citation type="submission" date="2025-05" db="UniProtKB">
        <authorList>
            <consortium name="EnsemblMetazoa"/>
        </authorList>
    </citation>
    <scope>IDENTIFICATION</scope>
</reference>
<sequence length="192" mass="20552">MDINISEVTVIQLKKWLELLNLSTKGTKSELFARLCSVPEEIRGRAPENLVEQAELENVDENRTLVATEITEAEEAKMRFNRTSNGETAEAAETKMRFGRTSNGETAEAAETKLRFSKTTAAETAAAETTAAETTAAETTAAETTAAETTATETATAETAVAEKAVAEKAVAEKAETTAGRGSAVYDEIIRI</sequence>
<dbReference type="PROSITE" id="PS50800">
    <property type="entry name" value="SAP"/>
    <property type="match status" value="1"/>
</dbReference>
<feature type="domain" description="SAP" evidence="2">
    <location>
        <begin position="5"/>
        <end position="39"/>
    </location>
</feature>
<evidence type="ECO:0000313" key="3">
    <source>
        <dbReference type="EnsemblMetazoa" id="XP_044317760.1"/>
    </source>
</evidence>
<dbReference type="SMART" id="SM00513">
    <property type="entry name" value="SAP"/>
    <property type="match status" value="1"/>
</dbReference>
<keyword evidence="4" id="KW-1185">Reference proteome</keyword>